<dbReference type="GO" id="GO:0005886">
    <property type="term" value="C:plasma membrane"/>
    <property type="evidence" value="ECO:0007669"/>
    <property type="project" value="UniProtKB-SubCell"/>
</dbReference>
<evidence type="ECO:0000256" key="10">
    <source>
        <dbReference type="ARBA" id="ARBA00035686"/>
    </source>
</evidence>
<feature type="transmembrane region" description="Helical" evidence="11">
    <location>
        <begin position="367"/>
        <end position="386"/>
    </location>
</feature>
<dbReference type="Pfam" id="PF02653">
    <property type="entry name" value="BPD_transp_2"/>
    <property type="match status" value="1"/>
</dbReference>
<keyword evidence="8 11" id="KW-0472">Membrane</keyword>
<evidence type="ECO:0000313" key="13">
    <source>
        <dbReference type="Proteomes" id="UP000009399"/>
    </source>
</evidence>
<keyword evidence="3" id="KW-1003">Cell membrane</keyword>
<reference evidence="12 13" key="1">
    <citation type="journal article" date="2013" name="Genome Announc.">
        <title>Complete Genome Sequence of Mycoplasma hyorhinis Strain SK76.</title>
        <authorList>
            <person name="Goodison S."/>
            <person name="Urquidi V."/>
            <person name="Kumar D."/>
            <person name="Reyes L."/>
            <person name="Rosser C.J."/>
        </authorList>
    </citation>
    <scope>NUCLEOTIDE SEQUENCE [LARGE SCALE GENOMIC DNA]</scope>
    <source>
        <strain evidence="12 13">SK76</strain>
    </source>
</reference>
<evidence type="ECO:0000256" key="9">
    <source>
        <dbReference type="ARBA" id="ARBA00035611"/>
    </source>
</evidence>
<accession>A0AAI8AMD3</accession>
<dbReference type="CDD" id="cd06579">
    <property type="entry name" value="TM_PBP1_transp_AraH_like"/>
    <property type="match status" value="1"/>
</dbReference>
<dbReference type="AlphaFoldDB" id="A0AAI8AMD3"/>
<evidence type="ECO:0000256" key="8">
    <source>
        <dbReference type="ARBA" id="ARBA00023136"/>
    </source>
</evidence>
<name>A0AAI8AMD3_MESHY</name>
<evidence type="ECO:0000256" key="3">
    <source>
        <dbReference type="ARBA" id="ARBA00022475"/>
    </source>
</evidence>
<feature type="transmembrane region" description="Helical" evidence="11">
    <location>
        <begin position="222"/>
        <end position="246"/>
    </location>
</feature>
<keyword evidence="7 11" id="KW-1133">Transmembrane helix</keyword>
<keyword evidence="6 11" id="KW-0812">Transmembrane</keyword>
<sequence length="439" mass="47871">MKFNFKESWNSFKTETKKVKSLFNNHFNNVSRQLHNFKKNWRHFLKNTKTGYYVDESLHHLKKFSMLYIFVIIFAIFLGITNGTLLQPDTFSLLFQNNAYIIILAMGMLLVILSGNIDLSVGTLVGLLGLFSVYIYNNTGQSIWLTFILTTLIGAAIGLIQGYLIGYGNIPAFIVTLGGFLAFKGAQLFYSGGSTLTPIGSRSSTYITGTIEGIPDIQVGSVWIFSLILPIIFGAIIVGLRVWGYFSKQKFGIRTQNIYIFIVIQIIIFLLFTGSGVIFGLGTKSMKYFVLYTGIALALFTFLTQNTAFGRSVYAIGGNRKAAKLSGVNVKRTTMIIFVIIGALAGFSSIIYTATFSSATSSRGDDLALDVISVVFTGGASVYGGIGTVSGTILGTSIIGVINQGLLVLNVESSQKNIIKGLILVSVVGWDVLSNKKNN</sequence>
<evidence type="ECO:0000256" key="5">
    <source>
        <dbReference type="ARBA" id="ARBA00022597"/>
    </source>
</evidence>
<evidence type="ECO:0000313" key="12">
    <source>
        <dbReference type="EMBL" id="AFX74117.1"/>
    </source>
</evidence>
<keyword evidence="2" id="KW-0813">Transport</keyword>
<feature type="transmembrane region" description="Helical" evidence="11">
    <location>
        <begin position="119"/>
        <end position="137"/>
    </location>
</feature>
<organism evidence="12 13">
    <name type="scientific">Mesomycoplasma hyorhinis SK76</name>
    <dbReference type="NCBI Taxonomy" id="1118964"/>
    <lineage>
        <taxon>Bacteria</taxon>
        <taxon>Bacillati</taxon>
        <taxon>Mycoplasmatota</taxon>
        <taxon>Mycoplasmoidales</taxon>
        <taxon>Metamycoplasmataceae</taxon>
        <taxon>Mesomycoplasma</taxon>
    </lineage>
</organism>
<dbReference type="Proteomes" id="UP000009399">
    <property type="component" value="Chromosome"/>
</dbReference>
<evidence type="ECO:0000256" key="2">
    <source>
        <dbReference type="ARBA" id="ARBA00022448"/>
    </source>
</evidence>
<evidence type="ECO:0000256" key="6">
    <source>
        <dbReference type="ARBA" id="ARBA00022692"/>
    </source>
</evidence>
<feature type="transmembrane region" description="Helical" evidence="11">
    <location>
        <begin position="258"/>
        <end position="282"/>
    </location>
</feature>
<dbReference type="GeneID" id="93248313"/>
<dbReference type="InterPro" id="IPR001851">
    <property type="entry name" value="ABC_transp_permease"/>
</dbReference>
<feature type="transmembrane region" description="Helical" evidence="11">
    <location>
        <begin position="143"/>
        <end position="165"/>
    </location>
</feature>
<evidence type="ECO:0000256" key="4">
    <source>
        <dbReference type="ARBA" id="ARBA00022519"/>
    </source>
</evidence>
<dbReference type="EMBL" id="CP003914">
    <property type="protein sequence ID" value="AFX74117.1"/>
    <property type="molecule type" value="Genomic_DNA"/>
</dbReference>
<feature type="transmembrane region" description="Helical" evidence="11">
    <location>
        <begin position="66"/>
        <end position="85"/>
    </location>
</feature>
<gene>
    <name evidence="12" type="ORF">MOS_188</name>
</gene>
<dbReference type="RefSeq" id="WP_013301999.1">
    <property type="nucleotide sequence ID" value="NC_019552.1"/>
</dbReference>
<dbReference type="PANTHER" id="PTHR32196">
    <property type="entry name" value="ABC TRANSPORTER PERMEASE PROTEIN YPHD-RELATED-RELATED"/>
    <property type="match status" value="1"/>
</dbReference>
<feature type="transmembrane region" description="Helical" evidence="11">
    <location>
        <begin position="335"/>
        <end position="355"/>
    </location>
</feature>
<comment type="subcellular location">
    <subcellularLocation>
        <location evidence="1">Cell membrane</location>
        <topology evidence="1">Multi-pass membrane protein</topology>
    </subcellularLocation>
</comment>
<evidence type="ECO:0000256" key="11">
    <source>
        <dbReference type="SAM" id="Phobius"/>
    </source>
</evidence>
<dbReference type="PANTHER" id="PTHR32196:SF32">
    <property type="entry name" value="XYLOSE TRANSPORT SYSTEM PERMEASE PROTEIN XYLH"/>
    <property type="match status" value="1"/>
</dbReference>
<feature type="transmembrane region" description="Helical" evidence="11">
    <location>
        <begin position="288"/>
        <end position="314"/>
    </location>
</feature>
<evidence type="ECO:0000256" key="1">
    <source>
        <dbReference type="ARBA" id="ARBA00004651"/>
    </source>
</evidence>
<dbReference type="KEGG" id="mhs:MOS_188"/>
<evidence type="ECO:0000256" key="7">
    <source>
        <dbReference type="ARBA" id="ARBA00022989"/>
    </source>
</evidence>
<proteinExistence type="predicted"/>
<keyword evidence="4" id="KW-0997">Cell inner membrane</keyword>
<dbReference type="GO" id="GO:0022857">
    <property type="term" value="F:transmembrane transporter activity"/>
    <property type="evidence" value="ECO:0007669"/>
    <property type="project" value="InterPro"/>
</dbReference>
<protein>
    <recommendedName>
        <fullName evidence="10">Xylose transport system permease protein XylH</fullName>
    </recommendedName>
</protein>
<feature type="transmembrane region" description="Helical" evidence="11">
    <location>
        <begin position="91"/>
        <end position="112"/>
    </location>
</feature>
<keyword evidence="5" id="KW-0762">Sugar transport</keyword>
<comment type="function">
    <text evidence="9">Part of the binding-protein-dependent transport system for D-xylose. Probably responsible for the translocation of the substrate across the membrane.</text>
</comment>